<feature type="compositionally biased region" description="Basic and acidic residues" evidence="1">
    <location>
        <begin position="76"/>
        <end position="87"/>
    </location>
</feature>
<feature type="region of interest" description="Disordered" evidence="1">
    <location>
        <begin position="120"/>
        <end position="139"/>
    </location>
</feature>
<dbReference type="Proteomes" id="UP001632037">
    <property type="component" value="Unassembled WGS sequence"/>
</dbReference>
<gene>
    <name evidence="2" type="ORF">V7S43_004776</name>
</gene>
<evidence type="ECO:0000256" key="1">
    <source>
        <dbReference type="SAM" id="MobiDB-lite"/>
    </source>
</evidence>
<feature type="region of interest" description="Disordered" evidence="1">
    <location>
        <begin position="48"/>
        <end position="87"/>
    </location>
</feature>
<sequence>MTELVASIANYEATTATLATAKKGEKVAKDQSGEVIRRAAVSRIKLAIRRSRSGSDTEEKEDDPLGLNRPINRSKQHSDWKEMFEATKEQRSKTFREFLQVQQTEQKLRLEFEREERAKYRAERKNGDKNADLRVKTANKNAKDVKASWGWEGGMQK</sequence>
<dbReference type="AlphaFoldDB" id="A0ABD3FU58"/>
<comment type="caution">
    <text evidence="2">The sequence shown here is derived from an EMBL/GenBank/DDBJ whole genome shotgun (WGS) entry which is preliminary data.</text>
</comment>
<proteinExistence type="predicted"/>
<evidence type="ECO:0000313" key="2">
    <source>
        <dbReference type="EMBL" id="KAL3670457.1"/>
    </source>
</evidence>
<evidence type="ECO:0000313" key="3">
    <source>
        <dbReference type="Proteomes" id="UP001632037"/>
    </source>
</evidence>
<protein>
    <submittedName>
        <fullName evidence="2">Uncharacterized protein</fullName>
    </submittedName>
</protein>
<accession>A0ABD3FU58</accession>
<keyword evidence="3" id="KW-1185">Reference proteome</keyword>
<name>A0ABD3FU58_9STRA</name>
<dbReference type="EMBL" id="JBIMZQ010000007">
    <property type="protein sequence ID" value="KAL3670457.1"/>
    <property type="molecule type" value="Genomic_DNA"/>
</dbReference>
<reference evidence="2 3" key="1">
    <citation type="submission" date="2024-09" db="EMBL/GenBank/DDBJ databases">
        <title>Genome sequencing and assembly of Phytophthora oleae, isolate VK10A, causative agent of rot of olive drupes.</title>
        <authorList>
            <person name="Conti Taguali S."/>
            <person name="Riolo M."/>
            <person name="La Spada F."/>
            <person name="Cacciola S.O."/>
            <person name="Dionisio G."/>
        </authorList>
    </citation>
    <scope>NUCLEOTIDE SEQUENCE [LARGE SCALE GENOMIC DNA]</scope>
    <source>
        <strain evidence="2 3">VK10A</strain>
    </source>
</reference>
<organism evidence="2 3">
    <name type="scientific">Phytophthora oleae</name>
    <dbReference type="NCBI Taxonomy" id="2107226"/>
    <lineage>
        <taxon>Eukaryota</taxon>
        <taxon>Sar</taxon>
        <taxon>Stramenopiles</taxon>
        <taxon>Oomycota</taxon>
        <taxon>Peronosporomycetes</taxon>
        <taxon>Peronosporales</taxon>
        <taxon>Peronosporaceae</taxon>
        <taxon>Phytophthora</taxon>
    </lineage>
</organism>